<name>A0A1W1UCN7_DESTI</name>
<evidence type="ECO:0000313" key="3">
    <source>
        <dbReference type="EMBL" id="SMB78827.1"/>
    </source>
</evidence>
<dbReference type="NCBIfam" id="TIGR03167">
    <property type="entry name" value="tRNA_sel_U_synt"/>
    <property type="match status" value="1"/>
</dbReference>
<dbReference type="EMBL" id="FWWT01000005">
    <property type="protein sequence ID" value="SMB78827.1"/>
    <property type="molecule type" value="Genomic_DNA"/>
</dbReference>
<dbReference type="PROSITE" id="PS50206">
    <property type="entry name" value="RHODANESE_3"/>
    <property type="match status" value="1"/>
</dbReference>
<protein>
    <submittedName>
        <fullName evidence="3">tRNA 2-selenouridine synthase</fullName>
    </submittedName>
</protein>
<dbReference type="Gene3D" id="3.40.250.10">
    <property type="entry name" value="Rhodanese-like domain"/>
    <property type="match status" value="1"/>
</dbReference>
<dbReference type="PANTHER" id="PTHR30401:SF0">
    <property type="entry name" value="TRNA 2-SELENOURIDINE SYNTHASE"/>
    <property type="match status" value="1"/>
</dbReference>
<dbReference type="SMART" id="SM00450">
    <property type="entry name" value="RHOD"/>
    <property type="match status" value="1"/>
</dbReference>
<dbReference type="AlphaFoldDB" id="A0A1W1UCN7"/>
<dbReference type="InterPro" id="IPR027417">
    <property type="entry name" value="P-loop_NTPase"/>
</dbReference>
<accession>A0A1W1UCN7</accession>
<dbReference type="HAMAP" id="MF_01622">
    <property type="entry name" value="tRNA_sel_U_synth"/>
    <property type="match status" value="1"/>
</dbReference>
<dbReference type="NCBIfam" id="NF008751">
    <property type="entry name" value="PRK11784.1-3"/>
    <property type="match status" value="1"/>
</dbReference>
<dbReference type="NCBIfam" id="NF008750">
    <property type="entry name" value="PRK11784.1-2"/>
    <property type="match status" value="1"/>
</dbReference>
<dbReference type="GO" id="GO:0002098">
    <property type="term" value="P:tRNA wobble uridine modification"/>
    <property type="evidence" value="ECO:0007669"/>
    <property type="project" value="InterPro"/>
</dbReference>
<evidence type="ECO:0000256" key="1">
    <source>
        <dbReference type="ARBA" id="ARBA00023266"/>
    </source>
</evidence>
<dbReference type="SUPFAM" id="SSF52540">
    <property type="entry name" value="P-loop containing nucleoside triphosphate hydrolases"/>
    <property type="match status" value="1"/>
</dbReference>
<dbReference type="InterPro" id="IPR001763">
    <property type="entry name" value="Rhodanese-like_dom"/>
</dbReference>
<dbReference type="InterPro" id="IPR058840">
    <property type="entry name" value="AAA_SelU"/>
</dbReference>
<dbReference type="Proteomes" id="UP000192731">
    <property type="component" value="Unassembled WGS sequence"/>
</dbReference>
<proteinExistence type="inferred from homology"/>
<organism evidence="3 4">
    <name type="scientific">Desulfonispora thiosulfatigenes DSM 11270</name>
    <dbReference type="NCBI Taxonomy" id="656914"/>
    <lineage>
        <taxon>Bacteria</taxon>
        <taxon>Bacillati</taxon>
        <taxon>Bacillota</taxon>
        <taxon>Clostridia</taxon>
        <taxon>Eubacteriales</taxon>
        <taxon>Peptococcaceae</taxon>
        <taxon>Desulfonispora</taxon>
    </lineage>
</organism>
<dbReference type="GO" id="GO:0043828">
    <property type="term" value="F:tRNA 2-selenouridine synthase activity"/>
    <property type="evidence" value="ECO:0007669"/>
    <property type="project" value="InterPro"/>
</dbReference>
<evidence type="ECO:0000259" key="2">
    <source>
        <dbReference type="PROSITE" id="PS50206"/>
    </source>
</evidence>
<evidence type="ECO:0000313" key="4">
    <source>
        <dbReference type="Proteomes" id="UP000192731"/>
    </source>
</evidence>
<gene>
    <name evidence="3" type="ORF">SAMN00017405_0705</name>
</gene>
<dbReference type="RefSeq" id="WP_084051832.1">
    <property type="nucleotide sequence ID" value="NZ_FWWT01000005.1"/>
</dbReference>
<feature type="domain" description="Rhodanese" evidence="2">
    <location>
        <begin position="18"/>
        <end position="142"/>
    </location>
</feature>
<dbReference type="PANTHER" id="PTHR30401">
    <property type="entry name" value="TRNA 2-SELENOURIDINE SYNTHASE"/>
    <property type="match status" value="1"/>
</dbReference>
<sequence length="370" mass="42855">MNRSSLSNYTYNDFEKIVLEKIPLIDVRAPIEYEKGAFLNAINLPLMNDEERHLVGICYKEKGNKEAVKLGHQLVSGDLRKSRIDAWSSYITKHPNTMIYCFRGGQRSAITQKWIKEATGNDVLRLQGGYKAFRNYLIEELSPEKQISTPILLGGYTGSGKTILLKELKNAIDLEGIAHHRGSSFGNHVTPQPSQIDFENNLSYALISHKHEKHKYMILEDESRNIGYCFIPKELFEFFRKGNLVVLNVPFEERVQITFNEYVLMSQANYIDTFGHSTGLIEWSGYITRSINKLQKRLGVEGHKRLLNVFEDAFKIQIGSNKPDLHRNWIEILLKEYYDPMYSYQMKKCTREMVFQGNAKEVIDYFKMLA</sequence>
<dbReference type="Pfam" id="PF00581">
    <property type="entry name" value="Rhodanese"/>
    <property type="match status" value="1"/>
</dbReference>
<dbReference type="InterPro" id="IPR036873">
    <property type="entry name" value="Rhodanese-like_dom_sf"/>
</dbReference>
<dbReference type="OrthoDB" id="9808735at2"/>
<dbReference type="InterPro" id="IPR017582">
    <property type="entry name" value="SelU"/>
</dbReference>
<dbReference type="Pfam" id="PF26341">
    <property type="entry name" value="AAA_SelU"/>
    <property type="match status" value="1"/>
</dbReference>
<reference evidence="3 4" key="1">
    <citation type="submission" date="2017-04" db="EMBL/GenBank/DDBJ databases">
        <authorList>
            <person name="Afonso C.L."/>
            <person name="Miller P.J."/>
            <person name="Scott M.A."/>
            <person name="Spackman E."/>
            <person name="Goraichik I."/>
            <person name="Dimitrov K.M."/>
            <person name="Suarez D.L."/>
            <person name="Swayne D.E."/>
        </authorList>
    </citation>
    <scope>NUCLEOTIDE SEQUENCE [LARGE SCALE GENOMIC DNA]</scope>
    <source>
        <strain evidence="3 4">DSM 11270</strain>
    </source>
</reference>
<keyword evidence="4" id="KW-1185">Reference proteome</keyword>
<dbReference type="SUPFAM" id="SSF52821">
    <property type="entry name" value="Rhodanese/Cell cycle control phosphatase"/>
    <property type="match status" value="1"/>
</dbReference>
<dbReference type="STRING" id="656914.SAMN00017405_0705"/>
<keyword evidence="1" id="KW-0711">Selenium</keyword>